<dbReference type="SUPFAM" id="SSF53850">
    <property type="entry name" value="Periplasmic binding protein-like II"/>
    <property type="match status" value="1"/>
</dbReference>
<dbReference type="PROSITE" id="PS50931">
    <property type="entry name" value="HTH_LYSR"/>
    <property type="match status" value="1"/>
</dbReference>
<organism evidence="6 8">
    <name type="scientific">Shewanella fidelis</name>
    <dbReference type="NCBI Taxonomy" id="173509"/>
    <lineage>
        <taxon>Bacteria</taxon>
        <taxon>Pseudomonadati</taxon>
        <taxon>Pseudomonadota</taxon>
        <taxon>Gammaproteobacteria</taxon>
        <taxon>Alteromonadales</taxon>
        <taxon>Shewanellaceae</taxon>
        <taxon>Shewanella</taxon>
    </lineage>
</organism>
<comment type="caution">
    <text evidence="6">The sequence shown here is derived from an EMBL/GenBank/DDBJ whole genome shotgun (WGS) entry which is preliminary data.</text>
</comment>
<dbReference type="InterPro" id="IPR036390">
    <property type="entry name" value="WH_DNA-bd_sf"/>
</dbReference>
<reference evidence="6" key="2">
    <citation type="submission" date="2022-11" db="EMBL/GenBank/DDBJ databases">
        <title>Prophages regulate Shewanella fidelis motility and biofilm formation: implications for gut colonization dynamics in Ciona robusta.</title>
        <authorList>
            <person name="Natarajan O."/>
            <person name="Gibboney S.L."/>
            <person name="Young M.N."/>
            <person name="Lim S.J."/>
            <person name="Pluta N."/>
            <person name="Atkinson C.G.F."/>
            <person name="Leigh B.A."/>
            <person name="Liberti A."/>
            <person name="Kees E."/>
            <person name="Breitbart M."/>
            <person name="Gralnick J."/>
            <person name="Dishaw L.J."/>
        </authorList>
    </citation>
    <scope>NUCLEOTIDE SEQUENCE</scope>
    <source>
        <strain evidence="6">3313</strain>
    </source>
</reference>
<dbReference type="PANTHER" id="PTHR30118">
    <property type="entry name" value="HTH-TYPE TRANSCRIPTIONAL REGULATOR LEUO-RELATED"/>
    <property type="match status" value="1"/>
</dbReference>
<evidence type="ECO:0000313" key="7">
    <source>
        <dbReference type="EMBL" id="MDW4824905.1"/>
    </source>
</evidence>
<dbReference type="Proteomes" id="UP001271263">
    <property type="component" value="Unassembled WGS sequence"/>
</dbReference>
<dbReference type="Gene3D" id="3.40.190.10">
    <property type="entry name" value="Periplasmic binding protein-like II"/>
    <property type="match status" value="2"/>
</dbReference>
<dbReference type="InterPro" id="IPR036388">
    <property type="entry name" value="WH-like_DNA-bd_sf"/>
</dbReference>
<dbReference type="Gene3D" id="1.10.10.10">
    <property type="entry name" value="Winged helix-like DNA-binding domain superfamily/Winged helix DNA-binding domain"/>
    <property type="match status" value="1"/>
</dbReference>
<dbReference type="SUPFAM" id="SSF46785">
    <property type="entry name" value="Winged helix' DNA-binding domain"/>
    <property type="match status" value="1"/>
</dbReference>
<dbReference type="Proteomes" id="UP001259340">
    <property type="component" value="Unassembled WGS sequence"/>
</dbReference>
<evidence type="ECO:0000256" key="4">
    <source>
        <dbReference type="ARBA" id="ARBA00023163"/>
    </source>
</evidence>
<dbReference type="Pfam" id="PF03466">
    <property type="entry name" value="LysR_substrate"/>
    <property type="match status" value="1"/>
</dbReference>
<dbReference type="GO" id="GO:0003677">
    <property type="term" value="F:DNA binding"/>
    <property type="evidence" value="ECO:0007669"/>
    <property type="project" value="UniProtKB-KW"/>
</dbReference>
<dbReference type="CDD" id="cd05466">
    <property type="entry name" value="PBP2_LTTR_substrate"/>
    <property type="match status" value="1"/>
</dbReference>
<keyword evidence="4" id="KW-0804">Transcription</keyword>
<dbReference type="EMBL" id="JAPMLE010000001">
    <property type="protein sequence ID" value="MDR8522342.1"/>
    <property type="molecule type" value="Genomic_DNA"/>
</dbReference>
<keyword evidence="2" id="KW-0805">Transcription regulation</keyword>
<feature type="domain" description="HTH lysR-type" evidence="5">
    <location>
        <begin position="7"/>
        <end position="64"/>
    </location>
</feature>
<comment type="similarity">
    <text evidence="1">Belongs to the LysR transcriptional regulatory family.</text>
</comment>
<keyword evidence="9" id="KW-1185">Reference proteome</keyword>
<evidence type="ECO:0000313" key="6">
    <source>
        <dbReference type="EMBL" id="MDR8522342.1"/>
    </source>
</evidence>
<dbReference type="Pfam" id="PF00126">
    <property type="entry name" value="HTH_1"/>
    <property type="match status" value="1"/>
</dbReference>
<evidence type="ECO:0000256" key="1">
    <source>
        <dbReference type="ARBA" id="ARBA00009437"/>
    </source>
</evidence>
<dbReference type="PANTHER" id="PTHR30118:SF11">
    <property type="entry name" value="HTH-TYPE TRANSCRIPTIONAL REGULATOR YIDZ"/>
    <property type="match status" value="1"/>
</dbReference>
<dbReference type="InterPro" id="IPR000847">
    <property type="entry name" value="LysR_HTH_N"/>
</dbReference>
<proteinExistence type="inferred from homology"/>
<gene>
    <name evidence="6" type="ORF">OS133_01315</name>
    <name evidence="7" type="ORF">OS134_12635</name>
</gene>
<reference evidence="7 9" key="1">
    <citation type="journal article" date="2022" name="bioRxiv">
        <title>Prophages regulate Shewanella fidelis 3313 motility and biofilm formation: implications for gut colonization dynamics in Ciona robusta.</title>
        <authorList>
            <person name="Natarajan O."/>
            <person name="Gibboney S.L."/>
            <person name="Young M.N."/>
            <person name="Lim S.J."/>
            <person name="Pluta N."/>
            <person name="Atkinson C.G."/>
            <person name="Leigh B.A."/>
            <person name="Liberti A."/>
            <person name="Kees E.D."/>
            <person name="Breitbart M."/>
            <person name="Gralnick J.A."/>
            <person name="Dishaw L.J."/>
        </authorList>
    </citation>
    <scope>NUCLEOTIDE SEQUENCE [LARGE SCALE GENOMIC DNA]</scope>
    <source>
        <strain evidence="7 9">JG4066</strain>
    </source>
</reference>
<dbReference type="InterPro" id="IPR050389">
    <property type="entry name" value="LysR-type_TF"/>
</dbReference>
<evidence type="ECO:0000313" key="9">
    <source>
        <dbReference type="Proteomes" id="UP001271263"/>
    </source>
</evidence>
<evidence type="ECO:0000256" key="2">
    <source>
        <dbReference type="ARBA" id="ARBA00023015"/>
    </source>
</evidence>
<evidence type="ECO:0000259" key="5">
    <source>
        <dbReference type="PROSITE" id="PS50931"/>
    </source>
</evidence>
<protein>
    <submittedName>
        <fullName evidence="6">LysR family transcriptional regulator</fullName>
    </submittedName>
</protein>
<accession>A0AAW8NI25</accession>
<dbReference type="RefSeq" id="WP_108945431.1">
    <property type="nucleotide sequence ID" value="NZ_JAPMLA010000006.1"/>
</dbReference>
<evidence type="ECO:0000256" key="3">
    <source>
        <dbReference type="ARBA" id="ARBA00023125"/>
    </source>
</evidence>
<evidence type="ECO:0000313" key="8">
    <source>
        <dbReference type="Proteomes" id="UP001259340"/>
    </source>
</evidence>
<sequence length="321" mass="36154">MNKLSTNNLFDIQVFVLLYESLNATAVSQALGVPTSKVSRSLKSLRHSLNASLFVRKQQGFERSQLADDIYPKMKRIVELAKRCEQADLGYQSARKRELVIACPSSLSLNLLHALQQKACAQQQDFLFHLTACSSNTVDLLKQQHVDIAVTCCPYNTEQISSELITKSDSYVLMARTEHPLFTGNRAIDIDAICDYPYISFSSNELHDAIDPLASYALDTQRKLDMVLKVCFLADLMLELEQTNAVALLNHSDAIEFLCRRGDIKAVALDNDFSSQISQRSGQNHYYLTQMRNDRNYPQWVSEEIQKYIQANVIVKSGGAS</sequence>
<dbReference type="AlphaFoldDB" id="A0AAW8NI25"/>
<name>A0AAW8NI25_9GAMM</name>
<keyword evidence="3" id="KW-0238">DNA-binding</keyword>
<dbReference type="GO" id="GO:0003700">
    <property type="term" value="F:DNA-binding transcription factor activity"/>
    <property type="evidence" value="ECO:0007669"/>
    <property type="project" value="InterPro"/>
</dbReference>
<dbReference type="InterPro" id="IPR005119">
    <property type="entry name" value="LysR_subst-bd"/>
</dbReference>
<dbReference type="EMBL" id="JAPMLD010000005">
    <property type="protein sequence ID" value="MDW4824905.1"/>
    <property type="molecule type" value="Genomic_DNA"/>
</dbReference>